<reference evidence="1 2" key="1">
    <citation type="submission" date="2019-03" db="EMBL/GenBank/DDBJ databases">
        <title>Freshwater and sediment microbial communities from various areas in North America, analyzing microbe dynamics in response to fracking.</title>
        <authorList>
            <person name="Lamendella R."/>
        </authorList>
    </citation>
    <scope>NUCLEOTIDE SEQUENCE [LARGE SCALE GENOMIC DNA]</scope>
    <source>
        <strain evidence="1 2">114D</strain>
    </source>
</reference>
<organism evidence="1 2">
    <name type="scientific">Sunxiuqinia elliptica</name>
    <dbReference type="NCBI Taxonomy" id="655355"/>
    <lineage>
        <taxon>Bacteria</taxon>
        <taxon>Pseudomonadati</taxon>
        <taxon>Bacteroidota</taxon>
        <taxon>Bacteroidia</taxon>
        <taxon>Marinilabiliales</taxon>
        <taxon>Prolixibacteraceae</taxon>
        <taxon>Sunxiuqinia</taxon>
    </lineage>
</organism>
<name>A0A4R6GYG8_9BACT</name>
<protein>
    <submittedName>
        <fullName evidence="1">Uncharacterized protein</fullName>
    </submittedName>
</protein>
<accession>A0A4R6GYG8</accession>
<dbReference type="Proteomes" id="UP000294848">
    <property type="component" value="Unassembled WGS sequence"/>
</dbReference>
<evidence type="ECO:0000313" key="1">
    <source>
        <dbReference type="EMBL" id="TDO00061.1"/>
    </source>
</evidence>
<dbReference type="EMBL" id="SNWI01000006">
    <property type="protein sequence ID" value="TDO00061.1"/>
    <property type="molecule type" value="Genomic_DNA"/>
</dbReference>
<gene>
    <name evidence="1" type="ORF">DET52_106275</name>
</gene>
<dbReference type="AlphaFoldDB" id="A0A4R6GYG8"/>
<evidence type="ECO:0000313" key="2">
    <source>
        <dbReference type="Proteomes" id="UP000294848"/>
    </source>
</evidence>
<sequence>MLFAELDGYAPSFIKEGEKICFKCNLGSGGNDKRKEAMKSGTFPAKYR</sequence>
<comment type="caution">
    <text evidence="1">The sequence shown here is derived from an EMBL/GenBank/DDBJ whole genome shotgun (WGS) entry which is preliminary data.</text>
</comment>
<proteinExistence type="predicted"/>